<accession>A0A8S5PNT7</accession>
<evidence type="ECO:0000313" key="1">
    <source>
        <dbReference type="EMBL" id="DAE08766.1"/>
    </source>
</evidence>
<dbReference type="EMBL" id="BK015474">
    <property type="protein sequence ID" value="DAE08766.1"/>
    <property type="molecule type" value="Genomic_DNA"/>
</dbReference>
<name>A0A8S5PNT7_9CAUD</name>
<protein>
    <submittedName>
        <fullName evidence="1">Uncharacterized protein</fullName>
    </submittedName>
</protein>
<sequence length="244" mass="27617">MKKVTLVLLTVCLCFGLCFSAYADDMYYQGDAKYPIAFVQWGKGYVLDLFSVQELEKNTLLVDAHIVSMETKQMSPETIFIAAKFKPFNQTFTIGFQKAHGLVDFSQAQQFDASYMERGNSETGFLFSAGLLLWEALKGKPFFVGDRIRLLPPPMLGSPTDIRVDEVTTYSRLSRNRAVVYRKSPCGGDFLTVLFAPAYFILEEVHSQDEKTQAKLSAKCGQIQKYSSDPHIDLVRRYMGYTEP</sequence>
<organism evidence="1">
    <name type="scientific">Myoviridae sp. ctLjW1</name>
    <dbReference type="NCBI Taxonomy" id="2825084"/>
    <lineage>
        <taxon>Viruses</taxon>
        <taxon>Duplodnaviria</taxon>
        <taxon>Heunggongvirae</taxon>
        <taxon>Uroviricota</taxon>
        <taxon>Caudoviricetes</taxon>
    </lineage>
</organism>
<proteinExistence type="predicted"/>
<reference evidence="1" key="1">
    <citation type="journal article" date="2021" name="Proc. Natl. Acad. Sci. U.S.A.">
        <title>A Catalog of Tens of Thousands of Viruses from Human Metagenomes Reveals Hidden Associations with Chronic Diseases.</title>
        <authorList>
            <person name="Tisza M.J."/>
            <person name="Buck C.B."/>
        </authorList>
    </citation>
    <scope>NUCLEOTIDE SEQUENCE</scope>
    <source>
        <strain evidence="1">CtLjW1</strain>
    </source>
</reference>